<comment type="similarity">
    <text evidence="1">Belongs to the bacterial solute-binding protein 1 family.</text>
</comment>
<organism evidence="5 6">
    <name type="scientific">Dictyobacter aurantiacus</name>
    <dbReference type="NCBI Taxonomy" id="1936993"/>
    <lineage>
        <taxon>Bacteria</taxon>
        <taxon>Bacillati</taxon>
        <taxon>Chloroflexota</taxon>
        <taxon>Ktedonobacteria</taxon>
        <taxon>Ktedonobacterales</taxon>
        <taxon>Dictyobacteraceae</taxon>
        <taxon>Dictyobacter</taxon>
    </lineage>
</organism>
<dbReference type="InterPro" id="IPR006311">
    <property type="entry name" value="TAT_signal"/>
</dbReference>
<dbReference type="GO" id="GO:0042956">
    <property type="term" value="P:maltodextrin transmembrane transport"/>
    <property type="evidence" value="ECO:0007669"/>
    <property type="project" value="TreeGrafter"/>
</dbReference>
<feature type="signal peptide" evidence="4">
    <location>
        <begin position="1"/>
        <end position="29"/>
    </location>
</feature>
<dbReference type="GO" id="GO:0015768">
    <property type="term" value="P:maltose transport"/>
    <property type="evidence" value="ECO:0007669"/>
    <property type="project" value="TreeGrafter"/>
</dbReference>
<dbReference type="PANTHER" id="PTHR30061">
    <property type="entry name" value="MALTOSE-BINDING PERIPLASMIC PROTEIN"/>
    <property type="match status" value="1"/>
</dbReference>
<dbReference type="RefSeq" id="WP_126596956.1">
    <property type="nucleotide sequence ID" value="NZ_BIFQ01000001.1"/>
</dbReference>
<dbReference type="OrthoDB" id="9769685at2"/>
<evidence type="ECO:0000313" key="6">
    <source>
        <dbReference type="Proteomes" id="UP000287224"/>
    </source>
</evidence>
<dbReference type="SUPFAM" id="SSF53850">
    <property type="entry name" value="Periplasmic binding protein-like II"/>
    <property type="match status" value="1"/>
</dbReference>
<accession>A0A401ZGD8</accession>
<evidence type="ECO:0000256" key="1">
    <source>
        <dbReference type="ARBA" id="ARBA00008520"/>
    </source>
</evidence>
<dbReference type="AlphaFoldDB" id="A0A401ZGD8"/>
<dbReference type="GO" id="GO:1901982">
    <property type="term" value="F:maltose binding"/>
    <property type="evidence" value="ECO:0007669"/>
    <property type="project" value="TreeGrafter"/>
</dbReference>
<dbReference type="GO" id="GO:0055052">
    <property type="term" value="C:ATP-binding cassette (ABC) transporter complex, substrate-binding subunit-containing"/>
    <property type="evidence" value="ECO:0007669"/>
    <property type="project" value="TreeGrafter"/>
</dbReference>
<gene>
    <name evidence="5" type="ORF">KDAU_32830</name>
</gene>
<dbReference type="PROSITE" id="PS51318">
    <property type="entry name" value="TAT"/>
    <property type="match status" value="1"/>
</dbReference>
<dbReference type="EMBL" id="BIFQ01000001">
    <property type="protein sequence ID" value="GCE05954.1"/>
    <property type="molecule type" value="Genomic_DNA"/>
</dbReference>
<protein>
    <submittedName>
        <fullName evidence="5">ABC transporter substrate-binding protein</fullName>
    </submittedName>
</protein>
<keyword evidence="6" id="KW-1185">Reference proteome</keyword>
<evidence type="ECO:0000256" key="2">
    <source>
        <dbReference type="ARBA" id="ARBA00022448"/>
    </source>
</evidence>
<dbReference type="Pfam" id="PF01547">
    <property type="entry name" value="SBP_bac_1"/>
    <property type="match status" value="1"/>
</dbReference>
<reference evidence="6" key="1">
    <citation type="submission" date="2018-12" db="EMBL/GenBank/DDBJ databases">
        <title>Tengunoibacter tsumagoiensis gen. nov., sp. nov., Dictyobacter kobayashii sp. nov., D. alpinus sp. nov., and D. joshuensis sp. nov. and description of Dictyobacteraceae fam. nov. within the order Ktedonobacterales isolated from Tengu-no-mugimeshi.</title>
        <authorList>
            <person name="Wang C.M."/>
            <person name="Zheng Y."/>
            <person name="Sakai Y."/>
            <person name="Toyoda A."/>
            <person name="Minakuchi Y."/>
            <person name="Abe K."/>
            <person name="Yokota A."/>
            <person name="Yabe S."/>
        </authorList>
    </citation>
    <scope>NUCLEOTIDE SEQUENCE [LARGE SCALE GENOMIC DNA]</scope>
    <source>
        <strain evidence="6">S-27</strain>
    </source>
</reference>
<dbReference type="PROSITE" id="PS51257">
    <property type="entry name" value="PROKAR_LIPOPROTEIN"/>
    <property type="match status" value="1"/>
</dbReference>
<dbReference type="Gene3D" id="3.40.190.10">
    <property type="entry name" value="Periplasmic binding protein-like II"/>
    <property type="match status" value="2"/>
</dbReference>
<comment type="caution">
    <text evidence="5">The sequence shown here is derived from an EMBL/GenBank/DDBJ whole genome shotgun (WGS) entry which is preliminary data.</text>
</comment>
<feature type="chain" id="PRO_5019188774" evidence="4">
    <location>
        <begin position="30"/>
        <end position="425"/>
    </location>
</feature>
<keyword evidence="3 4" id="KW-0732">Signal</keyword>
<evidence type="ECO:0000256" key="4">
    <source>
        <dbReference type="SAM" id="SignalP"/>
    </source>
</evidence>
<keyword evidence="2" id="KW-0813">Transport</keyword>
<proteinExistence type="inferred from homology"/>
<evidence type="ECO:0000256" key="3">
    <source>
        <dbReference type="ARBA" id="ARBA00022729"/>
    </source>
</evidence>
<sequence length="425" mass="45963">MQSPISRRRFLERSTQLAMTAGAAGSLLAACGGSTAASGSTNTTITFWNAYNVTDPENQTLLNKVIPAFHKKYPNITIKSQNIPYNSLLQKLIATASGGAGPDVVRTDIIWMPQLAKIGALVPTDDIVAQRKSDFYPGPLATCAYKGKYYGLPLDTNTRVVFYNKTLLSQAGFNQAPTTTAEFQTMAAKVTALNKSFYGYAEGGLDPWNILPWIWSFGGSVTNDDYTKASGYINSQQSVAALEYLVKLYNSHTLAPNLLGGSSYSPDDEFGKGHVGFILEGPWVPPTMKQTYASLQYDMVPMPTGPDGSSSSVVGGEDIAVMSSSKNIDAAKTFMQFMTSEDAQVLMGEVGQMPVLTKLTDDSRMPAYFSMFAKQLQTAKPRPVTPNYTKIETILTDAFNRVFRGQASAQAALDSAAQQIDPLLS</sequence>
<name>A0A401ZGD8_9CHLR</name>
<evidence type="ECO:0000313" key="5">
    <source>
        <dbReference type="EMBL" id="GCE05954.1"/>
    </source>
</evidence>
<dbReference type="InterPro" id="IPR006059">
    <property type="entry name" value="SBP"/>
</dbReference>
<dbReference type="PANTHER" id="PTHR30061:SF50">
    <property type="entry name" value="MALTOSE_MALTODEXTRIN-BINDING PERIPLASMIC PROTEIN"/>
    <property type="match status" value="1"/>
</dbReference>
<dbReference type="Proteomes" id="UP000287224">
    <property type="component" value="Unassembled WGS sequence"/>
</dbReference>